<comment type="catalytic activity">
    <reaction evidence="1">
        <text>Hydrolysis of (1-&gt;3)-beta-D-glucosidic linkages in (1-&gt;3)-beta-D-glucans.</text>
        <dbReference type="EC" id="3.2.1.39"/>
    </reaction>
</comment>
<dbReference type="AlphaFoldDB" id="A0A2T9ZBV5"/>
<evidence type="ECO:0000256" key="2">
    <source>
        <dbReference type="ARBA" id="ARBA00010730"/>
    </source>
</evidence>
<organism evidence="12 13">
    <name type="scientific">Smittium megazygosporum</name>
    <dbReference type="NCBI Taxonomy" id="133381"/>
    <lineage>
        <taxon>Eukaryota</taxon>
        <taxon>Fungi</taxon>
        <taxon>Fungi incertae sedis</taxon>
        <taxon>Zoopagomycota</taxon>
        <taxon>Kickxellomycotina</taxon>
        <taxon>Harpellomycetes</taxon>
        <taxon>Harpellales</taxon>
        <taxon>Legeriomycetaceae</taxon>
        <taxon>Smittium</taxon>
    </lineage>
</organism>
<gene>
    <name evidence="12" type="ORF">BB560_003504</name>
</gene>
<evidence type="ECO:0000259" key="10">
    <source>
        <dbReference type="Pfam" id="PF03639"/>
    </source>
</evidence>
<comment type="caution">
    <text evidence="12">The sequence shown here is derived from an EMBL/GenBank/DDBJ whole genome shotgun (WGS) entry which is preliminary data.</text>
</comment>
<dbReference type="InterPro" id="IPR005200">
    <property type="entry name" value="Endo-beta-glucanase"/>
</dbReference>
<keyword evidence="9" id="KW-1133">Transmembrane helix</keyword>
<evidence type="ECO:0000256" key="3">
    <source>
        <dbReference type="ARBA" id="ARBA00012780"/>
    </source>
</evidence>
<evidence type="ECO:0000256" key="5">
    <source>
        <dbReference type="ARBA" id="ARBA00023277"/>
    </source>
</evidence>
<dbReference type="EC" id="3.2.1.39" evidence="3"/>
<dbReference type="Proteomes" id="UP000245609">
    <property type="component" value="Unassembled WGS sequence"/>
</dbReference>
<evidence type="ECO:0000256" key="4">
    <source>
        <dbReference type="ARBA" id="ARBA00022801"/>
    </source>
</evidence>
<dbReference type="OrthoDB" id="4473401at2759"/>
<reference evidence="12 13" key="1">
    <citation type="journal article" date="2018" name="MBio">
        <title>Comparative Genomics Reveals the Core Gene Toolbox for the Fungus-Insect Symbiosis.</title>
        <authorList>
            <person name="Wang Y."/>
            <person name="Stata M."/>
            <person name="Wang W."/>
            <person name="Stajich J.E."/>
            <person name="White M.M."/>
            <person name="Moncalvo J.M."/>
        </authorList>
    </citation>
    <scope>NUCLEOTIDE SEQUENCE [LARGE SCALE GENOMIC DNA]</scope>
    <source>
        <strain evidence="12 13">SC-DP-2</strain>
    </source>
</reference>
<dbReference type="PANTHER" id="PTHR31983">
    <property type="entry name" value="ENDO-1,3(4)-BETA-GLUCANASE 1"/>
    <property type="match status" value="1"/>
</dbReference>
<evidence type="ECO:0000256" key="6">
    <source>
        <dbReference type="ARBA" id="ARBA00023295"/>
    </source>
</evidence>
<dbReference type="Pfam" id="PF17652">
    <property type="entry name" value="Glyco_hydro81C"/>
    <property type="match status" value="1"/>
</dbReference>
<proteinExistence type="inferred from homology"/>
<keyword evidence="7" id="KW-0961">Cell wall biogenesis/degradation</keyword>
<evidence type="ECO:0000313" key="12">
    <source>
        <dbReference type="EMBL" id="PVV02055.1"/>
    </source>
</evidence>
<keyword evidence="13" id="KW-1185">Reference proteome</keyword>
<dbReference type="GO" id="GO:0000272">
    <property type="term" value="P:polysaccharide catabolic process"/>
    <property type="evidence" value="ECO:0007669"/>
    <property type="project" value="UniProtKB-KW"/>
</dbReference>
<dbReference type="GO" id="GO:0071555">
    <property type="term" value="P:cell wall organization"/>
    <property type="evidence" value="ECO:0007669"/>
    <property type="project" value="UniProtKB-KW"/>
</dbReference>
<dbReference type="STRING" id="133381.A0A2T9ZBV5"/>
<feature type="domain" description="Glycosyl hydrolase family 81 C-terminal" evidence="11">
    <location>
        <begin position="351"/>
        <end position="710"/>
    </location>
</feature>
<dbReference type="GO" id="GO:0042973">
    <property type="term" value="F:glucan endo-1,3-beta-D-glucosidase activity"/>
    <property type="evidence" value="ECO:0007669"/>
    <property type="project" value="UniProtKB-EC"/>
</dbReference>
<sequence length="716" mass="82081">MNEYNLSQNFGRAYKKLARSIVSIFFLLSIFDIFYSVVATPTNDIPFPNAENRVKPGKLMSKLSFPLPTNKWWTTFGLGNGDKTVHVAPYLVKASHNGLDFGYPEHQNTHHPNPEKFIIMDKAMHISVSVKEPTSYSGLLSYDDLSATLKWTNPTENSQIFVAPLIKGSPYVSIKFANLSPKINAFGQDINLYKKENKYFILEIGGGSNRWAVFASHDIEFDRIGSGEYSSKHLYNGYLRFAYLGNSGNQAETENTFYKYSRTIPVGGSVGFPENNIMTFQYNVENFGQQEELLLLCLTHHKQILRNIYFLPSFPKFRTLKGPLFPVIGNKWELVYTSEDVGFSYKKALPEETKSGIQRALEEEVPSEGGLWINENSVYFKGKKLARLARLALIACELGLHEKKTMIVNSLKSIMETFYIDRSGNHLVYDTVWGGVCSKDGISNPDADFGNGDYNDHHFHYGYYVYAAAVIIHLSDAQDRWATAWKHHTEYLLNDFANFDSENKKFITFRHMDFYEGHSWASGLYEFWDNKNQESSSESVNAYYAAYLYALATKNEQSAKIYNSLLKSEILSTQYYWQTDPDKDIYNKKFSENYAVGVLWDQKLDYSTWFGANDEFIYGIQMLPFTPVTFSMLNRTWIQKAWPTIQSRTIYSGSRIIDEWKGFMYMAGLYGVSNPPLNQYNSCQVNNIKLGIRNLKAYDDGNSKTNTLWWTALATI</sequence>
<dbReference type="InterPro" id="IPR040720">
    <property type="entry name" value="GH81_C"/>
</dbReference>
<evidence type="ECO:0000256" key="1">
    <source>
        <dbReference type="ARBA" id="ARBA00000382"/>
    </source>
</evidence>
<dbReference type="GO" id="GO:0052861">
    <property type="term" value="F:endo-1,3(4)-beta-glucanase activity"/>
    <property type="evidence" value="ECO:0007669"/>
    <property type="project" value="InterPro"/>
</dbReference>
<keyword evidence="5" id="KW-0119">Carbohydrate metabolism</keyword>
<keyword evidence="9" id="KW-0812">Transmembrane</keyword>
<keyword evidence="9" id="KW-0472">Membrane</keyword>
<evidence type="ECO:0000313" key="13">
    <source>
        <dbReference type="Proteomes" id="UP000245609"/>
    </source>
</evidence>
<evidence type="ECO:0000256" key="7">
    <source>
        <dbReference type="ARBA" id="ARBA00023316"/>
    </source>
</evidence>
<dbReference type="PANTHER" id="PTHR31983:SF0">
    <property type="entry name" value="GLUCAN ENDO-1,3-BETA-D-GLUCOSIDASE 2"/>
    <property type="match status" value="1"/>
</dbReference>
<dbReference type="Pfam" id="PF03639">
    <property type="entry name" value="Glyco_hydro_81"/>
    <property type="match status" value="1"/>
</dbReference>
<feature type="transmembrane region" description="Helical" evidence="9">
    <location>
        <begin position="21"/>
        <end position="38"/>
    </location>
</feature>
<protein>
    <recommendedName>
        <fullName evidence="3">glucan endo-1,3-beta-D-glucosidase</fullName>
        <ecNumber evidence="3">3.2.1.39</ecNumber>
    </recommendedName>
</protein>
<evidence type="ECO:0000259" key="11">
    <source>
        <dbReference type="Pfam" id="PF17652"/>
    </source>
</evidence>
<evidence type="ECO:0000256" key="8">
    <source>
        <dbReference type="ARBA" id="ARBA00023326"/>
    </source>
</evidence>
<dbReference type="Gene3D" id="2.70.98.30">
    <property type="entry name" value="Golgi alpha-mannosidase II, domain 4"/>
    <property type="match status" value="1"/>
</dbReference>
<keyword evidence="8" id="KW-0624">Polysaccharide degradation</keyword>
<dbReference type="InterPro" id="IPR040451">
    <property type="entry name" value="GH81_N"/>
</dbReference>
<name>A0A2T9ZBV5_9FUNG</name>
<dbReference type="EMBL" id="MBFS01000636">
    <property type="protein sequence ID" value="PVV02055.1"/>
    <property type="molecule type" value="Genomic_DNA"/>
</dbReference>
<keyword evidence="4" id="KW-0378">Hydrolase</keyword>
<comment type="similarity">
    <text evidence="2">Belongs to the glycosyl hydrolase 81 family.</text>
</comment>
<evidence type="ECO:0000256" key="9">
    <source>
        <dbReference type="SAM" id="Phobius"/>
    </source>
</evidence>
<accession>A0A2T9ZBV5</accession>
<keyword evidence="6" id="KW-0326">Glycosidase</keyword>
<dbReference type="PROSITE" id="PS52008">
    <property type="entry name" value="GH81"/>
    <property type="match status" value="1"/>
</dbReference>
<feature type="domain" description="Glycosyl hydrolase family 81 N-terminal" evidence="10">
    <location>
        <begin position="60"/>
        <end position="343"/>
    </location>
</feature>